<organism evidence="1 2">
    <name type="scientific">Vaccinium darrowii</name>
    <dbReference type="NCBI Taxonomy" id="229202"/>
    <lineage>
        <taxon>Eukaryota</taxon>
        <taxon>Viridiplantae</taxon>
        <taxon>Streptophyta</taxon>
        <taxon>Embryophyta</taxon>
        <taxon>Tracheophyta</taxon>
        <taxon>Spermatophyta</taxon>
        <taxon>Magnoliopsida</taxon>
        <taxon>eudicotyledons</taxon>
        <taxon>Gunneridae</taxon>
        <taxon>Pentapetalae</taxon>
        <taxon>asterids</taxon>
        <taxon>Ericales</taxon>
        <taxon>Ericaceae</taxon>
        <taxon>Vaccinioideae</taxon>
        <taxon>Vaccinieae</taxon>
        <taxon>Vaccinium</taxon>
    </lineage>
</organism>
<accession>A0ACB7YML7</accession>
<protein>
    <submittedName>
        <fullName evidence="1">Uncharacterized protein</fullName>
    </submittedName>
</protein>
<name>A0ACB7YML7_9ERIC</name>
<comment type="caution">
    <text evidence="1">The sequence shown here is derived from an EMBL/GenBank/DDBJ whole genome shotgun (WGS) entry which is preliminary data.</text>
</comment>
<dbReference type="Proteomes" id="UP000828048">
    <property type="component" value="Chromosome 11"/>
</dbReference>
<reference evidence="1 2" key="1">
    <citation type="journal article" date="2021" name="Hortic Res">
        <title>High-quality reference genome and annotation aids understanding of berry development for evergreen blueberry (Vaccinium darrowii).</title>
        <authorList>
            <person name="Yu J."/>
            <person name="Hulse-Kemp A.M."/>
            <person name="Babiker E."/>
            <person name="Staton M."/>
        </authorList>
    </citation>
    <scope>NUCLEOTIDE SEQUENCE [LARGE SCALE GENOMIC DNA]</scope>
    <source>
        <strain evidence="2">cv. NJ 8807/NJ 8810</strain>
        <tissue evidence="1">Young leaf</tissue>
    </source>
</reference>
<gene>
    <name evidence="1" type="ORF">Vadar_016491</name>
</gene>
<evidence type="ECO:0000313" key="2">
    <source>
        <dbReference type="Proteomes" id="UP000828048"/>
    </source>
</evidence>
<dbReference type="EMBL" id="CM037161">
    <property type="protein sequence ID" value="KAH7854657.1"/>
    <property type="molecule type" value="Genomic_DNA"/>
</dbReference>
<sequence length="157" mass="15978">MQKMASKEIILFLMVSFHFCYPASLLPLGKNSTSARLQENLGEKETNERKLGNGKVIAHRSNFAAGVGGRGGRGGGGSRGDGGSGEEGNGGSSTTPNTGAGTAVVPLYAAGANGHRNNHHGSASSNRSCVGLSALCAVILASLVVHIYKVLGSENLV</sequence>
<proteinExistence type="predicted"/>
<keyword evidence="2" id="KW-1185">Reference proteome</keyword>
<evidence type="ECO:0000313" key="1">
    <source>
        <dbReference type="EMBL" id="KAH7854657.1"/>
    </source>
</evidence>